<keyword evidence="3" id="KW-1185">Reference proteome</keyword>
<organism evidence="2 3">
    <name type="scientific">Spinactinospora alkalitolerans</name>
    <dbReference type="NCBI Taxonomy" id="687207"/>
    <lineage>
        <taxon>Bacteria</taxon>
        <taxon>Bacillati</taxon>
        <taxon>Actinomycetota</taxon>
        <taxon>Actinomycetes</taxon>
        <taxon>Streptosporangiales</taxon>
        <taxon>Nocardiopsidaceae</taxon>
        <taxon>Spinactinospora</taxon>
    </lineage>
</organism>
<dbReference type="RefSeq" id="WP_179645560.1">
    <property type="nucleotide sequence ID" value="NZ_BAAAYY010000019.1"/>
</dbReference>
<protein>
    <recommendedName>
        <fullName evidence="4">Phosphoadenosine phosphosulphate reductase domain-containing protein</fullName>
    </recommendedName>
</protein>
<evidence type="ECO:0000313" key="2">
    <source>
        <dbReference type="EMBL" id="NYE49996.1"/>
    </source>
</evidence>
<sequence>MSPDRLRPHRGQPRLRLLHLDAGIGSSALLLLAAQGAIPGFDYAVFPDPGWYPAAVYTHVRRLKRIAADAGIRLIHTPAGHPTAAHHCRAPALPLHSRDADGTLARLPNGCARSRPRAVESEAERLLGNLAADATPEGADAECAVGLGVDHAAHATRSEAERLRFTYPLLDIGWTRRDCRAFLFLRGLADVFDPLCIACPNRSDSSWAELKATDPAAWEQAVAVDAAIRHGYAAAAARGMPSGSTYYLHHDRVPLAEADLDADTGPDPDQGSPWACRDDQADNGTRGGDAT</sequence>
<gene>
    <name evidence="2" type="ORF">HDA32_005116</name>
</gene>
<evidence type="ECO:0000256" key="1">
    <source>
        <dbReference type="SAM" id="MobiDB-lite"/>
    </source>
</evidence>
<evidence type="ECO:0000313" key="3">
    <source>
        <dbReference type="Proteomes" id="UP000589036"/>
    </source>
</evidence>
<comment type="caution">
    <text evidence="2">The sequence shown here is derived from an EMBL/GenBank/DDBJ whole genome shotgun (WGS) entry which is preliminary data.</text>
</comment>
<dbReference type="EMBL" id="JACCCC010000001">
    <property type="protein sequence ID" value="NYE49996.1"/>
    <property type="molecule type" value="Genomic_DNA"/>
</dbReference>
<evidence type="ECO:0008006" key="4">
    <source>
        <dbReference type="Google" id="ProtNLM"/>
    </source>
</evidence>
<feature type="region of interest" description="Disordered" evidence="1">
    <location>
        <begin position="258"/>
        <end position="291"/>
    </location>
</feature>
<dbReference type="Proteomes" id="UP000589036">
    <property type="component" value="Unassembled WGS sequence"/>
</dbReference>
<proteinExistence type="predicted"/>
<dbReference type="AlphaFoldDB" id="A0A852TZJ7"/>
<reference evidence="2 3" key="1">
    <citation type="submission" date="2020-07" db="EMBL/GenBank/DDBJ databases">
        <title>Sequencing the genomes of 1000 actinobacteria strains.</title>
        <authorList>
            <person name="Klenk H.-P."/>
        </authorList>
    </citation>
    <scope>NUCLEOTIDE SEQUENCE [LARGE SCALE GENOMIC DNA]</scope>
    <source>
        <strain evidence="2 3">CXB654</strain>
    </source>
</reference>
<name>A0A852TZJ7_9ACTN</name>
<accession>A0A852TZJ7</accession>